<dbReference type="InterPro" id="IPR001647">
    <property type="entry name" value="HTH_TetR"/>
</dbReference>
<keyword evidence="3" id="KW-0175">Coiled coil</keyword>
<evidence type="ECO:0000256" key="5">
    <source>
        <dbReference type="ARBA" id="ARBA00023306"/>
    </source>
</evidence>
<evidence type="ECO:0000313" key="7">
    <source>
        <dbReference type="EMBL" id="KKO08965.1"/>
    </source>
</evidence>
<dbReference type="InterPro" id="IPR009057">
    <property type="entry name" value="Homeodomain-like_sf"/>
</dbReference>
<dbReference type="GO" id="GO:0051301">
    <property type="term" value="P:cell division"/>
    <property type="evidence" value="ECO:0007669"/>
    <property type="project" value="UniProtKB-KW"/>
</dbReference>
<dbReference type="InterPro" id="IPR036271">
    <property type="entry name" value="Tet_transcr_reg_TetR-rel_C_sf"/>
</dbReference>
<reference evidence="7" key="1">
    <citation type="journal article" date="2015" name="Nature">
        <title>Complex archaea that bridge the gap between prokaryotes and eukaryotes.</title>
        <authorList>
            <person name="Spang A."/>
            <person name="Saw J.H."/>
            <person name="Jorgensen S.L."/>
            <person name="Zaremba-Niedzwiedzka K."/>
            <person name="Martijn J."/>
            <person name="Lind A.E."/>
            <person name="van Eijk R."/>
            <person name="Schleper C."/>
            <person name="Guy L."/>
            <person name="Ettema T.J."/>
        </authorList>
    </citation>
    <scope>NUCLEOTIDE SEQUENCE</scope>
</reference>
<dbReference type="Pfam" id="PF00440">
    <property type="entry name" value="TetR_N"/>
    <property type="match status" value="1"/>
</dbReference>
<gene>
    <name evidence="7" type="ORF">LCGC14_0040840</name>
</gene>
<dbReference type="HAMAP" id="MF_01839">
    <property type="entry name" value="NO_factor_SlmA"/>
    <property type="match status" value="1"/>
</dbReference>
<keyword evidence="5" id="KW-0131">Cell cycle</keyword>
<dbReference type="EMBL" id="LAZR01000008">
    <property type="protein sequence ID" value="KKO08965.1"/>
    <property type="molecule type" value="Genomic_DNA"/>
</dbReference>
<comment type="caution">
    <text evidence="7">The sequence shown here is derived from an EMBL/GenBank/DDBJ whole genome shotgun (WGS) entry which is preliminary data.</text>
</comment>
<dbReference type="InterPro" id="IPR054580">
    <property type="entry name" value="SlmA-like_C"/>
</dbReference>
<evidence type="ECO:0000259" key="6">
    <source>
        <dbReference type="PROSITE" id="PS50977"/>
    </source>
</evidence>
<dbReference type="GO" id="GO:0010974">
    <property type="term" value="P:negative regulation of division septum assembly"/>
    <property type="evidence" value="ECO:0007669"/>
    <property type="project" value="InterPro"/>
</dbReference>
<dbReference type="SUPFAM" id="SSF46689">
    <property type="entry name" value="Homeodomain-like"/>
    <property type="match status" value="1"/>
</dbReference>
<dbReference type="GO" id="GO:0000976">
    <property type="term" value="F:transcription cis-regulatory region binding"/>
    <property type="evidence" value="ECO:0007669"/>
    <property type="project" value="TreeGrafter"/>
</dbReference>
<dbReference type="SUPFAM" id="SSF48498">
    <property type="entry name" value="Tetracyclin repressor-like, C-terminal domain"/>
    <property type="match status" value="1"/>
</dbReference>
<keyword evidence="2" id="KW-0132">Cell division</keyword>
<organism evidence="7">
    <name type="scientific">marine sediment metagenome</name>
    <dbReference type="NCBI Taxonomy" id="412755"/>
    <lineage>
        <taxon>unclassified sequences</taxon>
        <taxon>metagenomes</taxon>
        <taxon>ecological metagenomes</taxon>
    </lineage>
</organism>
<dbReference type="InterPro" id="IPR023769">
    <property type="entry name" value="NO_SlmA"/>
</dbReference>
<dbReference type="InterPro" id="IPR050109">
    <property type="entry name" value="HTH-type_TetR-like_transc_reg"/>
</dbReference>
<evidence type="ECO:0000256" key="3">
    <source>
        <dbReference type="ARBA" id="ARBA00023054"/>
    </source>
</evidence>
<dbReference type="Pfam" id="PF22276">
    <property type="entry name" value="SlmA-like_C"/>
    <property type="match status" value="1"/>
</dbReference>
<sequence length="225" mass="25320">MNTDSPAGQDRTPAHAVTAKAARADKKFSRKEHILQALAHMLESGPGERITTAALAREVGVSEAALYRHFPSKARMFEGLIKFIEDTLFIRINRILQDDLSTVERCEKILTLLLTFAEKNPGMTRLMTGDALAGETERLRVRISQLFDRLEAQLKQILREAQIREGLKPKVSPAVLASLLLATAEGRLMQFVRSEFKRPPTEHWDEQWDYLAQNLLAPFMDAAPA</sequence>
<evidence type="ECO:0000256" key="4">
    <source>
        <dbReference type="ARBA" id="ARBA00023125"/>
    </source>
</evidence>
<keyword evidence="4" id="KW-0238">DNA-binding</keyword>
<evidence type="ECO:0000256" key="1">
    <source>
        <dbReference type="ARBA" id="ARBA00022490"/>
    </source>
</evidence>
<proteinExistence type="inferred from homology"/>
<evidence type="ECO:0000256" key="2">
    <source>
        <dbReference type="ARBA" id="ARBA00022618"/>
    </source>
</evidence>
<dbReference type="PANTHER" id="PTHR30055">
    <property type="entry name" value="HTH-TYPE TRANSCRIPTIONAL REGULATOR RUTR"/>
    <property type="match status" value="1"/>
</dbReference>
<dbReference type="PANTHER" id="PTHR30055:SF183">
    <property type="entry name" value="NUCLEOID OCCLUSION FACTOR SLMA"/>
    <property type="match status" value="1"/>
</dbReference>
<accession>A0A0F9VXY7</accession>
<dbReference type="GO" id="GO:0003700">
    <property type="term" value="F:DNA-binding transcription factor activity"/>
    <property type="evidence" value="ECO:0007669"/>
    <property type="project" value="TreeGrafter"/>
</dbReference>
<protein>
    <recommendedName>
        <fullName evidence="6">HTH tetR-type domain-containing protein</fullName>
    </recommendedName>
</protein>
<dbReference type="AlphaFoldDB" id="A0A0F9VXY7"/>
<dbReference type="NCBIfam" id="NF007015">
    <property type="entry name" value="PRK09480.1"/>
    <property type="match status" value="1"/>
</dbReference>
<keyword evidence="1" id="KW-0963">Cytoplasm</keyword>
<feature type="domain" description="HTH tetR-type" evidence="6">
    <location>
        <begin position="28"/>
        <end position="88"/>
    </location>
</feature>
<name>A0A0F9VXY7_9ZZZZ</name>
<dbReference type="PROSITE" id="PS50977">
    <property type="entry name" value="HTH_TETR_2"/>
    <property type="match status" value="1"/>
</dbReference>
<dbReference type="Gene3D" id="1.10.357.10">
    <property type="entry name" value="Tetracycline Repressor, domain 2"/>
    <property type="match status" value="1"/>
</dbReference>